<proteinExistence type="predicted"/>
<evidence type="ECO:0000313" key="3">
    <source>
        <dbReference type="Proteomes" id="UP001595765"/>
    </source>
</evidence>
<feature type="region of interest" description="Disordered" evidence="1">
    <location>
        <begin position="288"/>
        <end position="309"/>
    </location>
</feature>
<feature type="compositionally biased region" description="Pro residues" evidence="1">
    <location>
        <begin position="135"/>
        <end position="147"/>
    </location>
</feature>
<comment type="caution">
    <text evidence="2">The sequence shown here is derived from an EMBL/GenBank/DDBJ whole genome shotgun (WGS) entry which is preliminary data.</text>
</comment>
<feature type="compositionally biased region" description="Pro residues" evidence="1">
    <location>
        <begin position="98"/>
        <end position="107"/>
    </location>
</feature>
<feature type="region of interest" description="Disordered" evidence="1">
    <location>
        <begin position="93"/>
        <end position="172"/>
    </location>
</feature>
<reference evidence="3" key="1">
    <citation type="journal article" date="2019" name="Int. J. Syst. Evol. Microbiol.">
        <title>The Global Catalogue of Microorganisms (GCM) 10K type strain sequencing project: providing services to taxonomists for standard genome sequencing and annotation.</title>
        <authorList>
            <consortium name="The Broad Institute Genomics Platform"/>
            <consortium name="The Broad Institute Genome Sequencing Center for Infectious Disease"/>
            <person name="Wu L."/>
            <person name="Ma J."/>
        </authorList>
    </citation>
    <scope>NUCLEOTIDE SEQUENCE [LARGE SCALE GENOMIC DNA]</scope>
    <source>
        <strain evidence="3">CGMCC 4.7237</strain>
    </source>
</reference>
<evidence type="ECO:0000313" key="2">
    <source>
        <dbReference type="EMBL" id="MFC4035754.1"/>
    </source>
</evidence>
<sequence length="338" mass="35543">MRINTTARTRAFTVLGNDVLRDRRLSFTARGILAYLLSLPDGAREDVRTLADNNPGVGRRGVANAVDELIALGYYVRHTGRDGVSGQVRTETHVFDTPQPPGAPLPVRPGTGRVAVGKTGTFPKGKKNPGEEPTRPWPEARPQPPSGGPAVAAAAAAAETWQGRPEAQESREARAWTDALARGAALLARLTAAEPKLALSTADSLALAPLAVRWVEDGVPEPEARSLLTSGLPPVVHSARALLANRLVRKLPAPRTPHDQAAPAPALPECATCHDPLPRDQHTGSCAPCSGTAPATPPSPKRAPLAPEIVAQRAAAVRELLRTRLPRTGPATAQPEVG</sequence>
<evidence type="ECO:0008006" key="4">
    <source>
        <dbReference type="Google" id="ProtNLM"/>
    </source>
</evidence>
<gene>
    <name evidence="2" type="ORF">ACFO3J_30420</name>
</gene>
<protein>
    <recommendedName>
        <fullName evidence="4">Helix-turn-helix domain-containing protein</fullName>
    </recommendedName>
</protein>
<dbReference type="EMBL" id="JBHSBB010000029">
    <property type="protein sequence ID" value="MFC4035754.1"/>
    <property type="molecule type" value="Genomic_DNA"/>
</dbReference>
<keyword evidence="3" id="KW-1185">Reference proteome</keyword>
<dbReference type="Proteomes" id="UP001595765">
    <property type="component" value="Unassembled WGS sequence"/>
</dbReference>
<name>A0ABV8HXU8_9ACTN</name>
<accession>A0ABV8HXU8</accession>
<evidence type="ECO:0000256" key="1">
    <source>
        <dbReference type="SAM" id="MobiDB-lite"/>
    </source>
</evidence>
<organism evidence="2 3">
    <name type="scientific">Streptomyces polygonati</name>
    <dbReference type="NCBI Taxonomy" id="1617087"/>
    <lineage>
        <taxon>Bacteria</taxon>
        <taxon>Bacillati</taxon>
        <taxon>Actinomycetota</taxon>
        <taxon>Actinomycetes</taxon>
        <taxon>Kitasatosporales</taxon>
        <taxon>Streptomycetaceae</taxon>
        <taxon>Streptomyces</taxon>
    </lineage>
</organism>
<dbReference type="RefSeq" id="WP_386436243.1">
    <property type="nucleotide sequence ID" value="NZ_JBHSBB010000029.1"/>
</dbReference>